<dbReference type="InterPro" id="IPR036279">
    <property type="entry name" value="5-3_exonuclease_C_sf"/>
</dbReference>
<evidence type="ECO:0000313" key="4">
    <source>
        <dbReference type="EMBL" id="KQE03594.1"/>
    </source>
</evidence>
<name>A0AAP1ABH6_ACIBA</name>
<evidence type="ECO:0000313" key="5">
    <source>
        <dbReference type="Proteomes" id="UP000051449"/>
    </source>
</evidence>
<dbReference type="Pfam" id="PF02739">
    <property type="entry name" value="5_3_exonuc_N"/>
    <property type="match status" value="1"/>
</dbReference>
<feature type="domain" description="5'-3' exonuclease" evidence="3">
    <location>
        <begin position="1"/>
        <end position="313"/>
    </location>
</feature>
<dbReference type="SMART" id="SM00279">
    <property type="entry name" value="HhH2"/>
    <property type="match status" value="1"/>
</dbReference>
<dbReference type="Gene3D" id="1.10.150.20">
    <property type="entry name" value="5' to 3' exonuclease, C-terminal subdomain"/>
    <property type="match status" value="1"/>
</dbReference>
<organism evidence="4 5">
    <name type="scientific">Acinetobacter baumannii</name>
    <dbReference type="NCBI Taxonomy" id="470"/>
    <lineage>
        <taxon>Bacteria</taxon>
        <taxon>Pseudomonadati</taxon>
        <taxon>Pseudomonadota</taxon>
        <taxon>Gammaproteobacteria</taxon>
        <taxon>Moraxellales</taxon>
        <taxon>Moraxellaceae</taxon>
        <taxon>Acinetobacter</taxon>
        <taxon>Acinetobacter calcoaceticus/baumannii complex</taxon>
    </lineage>
</organism>
<keyword evidence="2" id="KW-0378">Hydrolase</keyword>
<dbReference type="InterPro" id="IPR020046">
    <property type="entry name" value="5-3_exonucl_a-hlix_arch_N"/>
</dbReference>
<evidence type="ECO:0000259" key="3">
    <source>
        <dbReference type="SMART" id="SM00475"/>
    </source>
</evidence>
<dbReference type="GO" id="GO:0017108">
    <property type="term" value="F:5'-flap endonuclease activity"/>
    <property type="evidence" value="ECO:0007669"/>
    <property type="project" value="InterPro"/>
</dbReference>
<reference evidence="4 5" key="1">
    <citation type="submission" date="2015-10" db="EMBL/GenBank/DDBJ databases">
        <title>The utility of whole genome sequencing in characterizing Acinetobacter epidemiology and analyzing hospital outbreaks.</title>
        <authorList>
            <person name="Ozer E.A."/>
            <person name="Fitzpatrick M.A."/>
            <person name="Hauser A.R."/>
        </authorList>
    </citation>
    <scope>NUCLEOTIDE SEQUENCE [LARGE SCALE GENOMIC DNA]</scope>
    <source>
        <strain evidence="4 5">ABBL072</strain>
    </source>
</reference>
<dbReference type="GO" id="GO:0003677">
    <property type="term" value="F:DNA binding"/>
    <property type="evidence" value="ECO:0007669"/>
    <property type="project" value="UniProtKB-KW"/>
</dbReference>
<accession>A0AAP1ABH6</accession>
<dbReference type="PANTHER" id="PTHR42646">
    <property type="entry name" value="FLAP ENDONUCLEASE XNI"/>
    <property type="match status" value="1"/>
</dbReference>
<dbReference type="PANTHER" id="PTHR42646:SF2">
    <property type="entry name" value="5'-3' EXONUCLEASE FAMILY PROTEIN"/>
    <property type="match status" value="1"/>
</dbReference>
<dbReference type="SUPFAM" id="SSF47807">
    <property type="entry name" value="5' to 3' exonuclease, C-terminal subdomain"/>
    <property type="match status" value="1"/>
</dbReference>
<sequence>MPHLTILIDANSIGYAAHHATKLHSGVMQTQAVYGFLRTVRELRIRNPLATIYVLWDGKAQFRFDMCPEYKIKRVADTPEKVADKEAYKAQLPFIKAALSALGITQILSYIHEADDLAGILVKQIMKNPDQEILLASGDVDWVQLIRRGVRWQDLRDKRNEKVITFENFVEKTGYKTPLAFLEGKALQGDSSDCIPGVGGIGEATAPLFLAEHGSVGKFIQRCESGEIKPANKAQRSLWKGTSPYTKEQWKNLFHYQRDDSLSDEENEKEHKKQLKKHMDAYIGQGRSIFIRNMKIMQLINPHPLEKQHLEIDKGNFDLDKFIDICAELNFASILNVIDNFVQPFKQALPTQTN</sequence>
<dbReference type="Proteomes" id="UP000051449">
    <property type="component" value="Unassembled WGS sequence"/>
</dbReference>
<protein>
    <submittedName>
        <fullName evidence="4">5'-3' exonuclease</fullName>
    </submittedName>
</protein>
<dbReference type="InterPro" id="IPR038969">
    <property type="entry name" value="FEN"/>
</dbReference>
<dbReference type="SMART" id="SM00475">
    <property type="entry name" value="53EXOc"/>
    <property type="match status" value="1"/>
</dbReference>
<dbReference type="EMBL" id="LLGC01000179">
    <property type="protein sequence ID" value="KQE03594.1"/>
    <property type="molecule type" value="Genomic_DNA"/>
</dbReference>
<dbReference type="GO" id="GO:0033567">
    <property type="term" value="P:DNA replication, Okazaki fragment processing"/>
    <property type="evidence" value="ECO:0007669"/>
    <property type="project" value="InterPro"/>
</dbReference>
<gene>
    <name evidence="4" type="ORF">APD33_13340</name>
</gene>
<evidence type="ECO:0000256" key="2">
    <source>
        <dbReference type="ARBA" id="ARBA00022801"/>
    </source>
</evidence>
<dbReference type="SUPFAM" id="SSF88723">
    <property type="entry name" value="PIN domain-like"/>
    <property type="match status" value="1"/>
</dbReference>
<proteinExistence type="predicted"/>
<keyword evidence="4" id="KW-0269">Exonuclease</keyword>
<dbReference type="CDD" id="cd09860">
    <property type="entry name" value="PIN_T4-like"/>
    <property type="match status" value="1"/>
</dbReference>
<dbReference type="InterPro" id="IPR008918">
    <property type="entry name" value="HhH2"/>
</dbReference>
<dbReference type="RefSeq" id="WP_001120333.1">
    <property type="nucleotide sequence ID" value="NZ_CACSGJ010000042.1"/>
</dbReference>
<keyword evidence="1" id="KW-0540">Nuclease</keyword>
<evidence type="ECO:0000256" key="1">
    <source>
        <dbReference type="ARBA" id="ARBA00022722"/>
    </source>
</evidence>
<dbReference type="GO" id="GO:0008409">
    <property type="term" value="F:5'-3' exonuclease activity"/>
    <property type="evidence" value="ECO:0007669"/>
    <property type="project" value="InterPro"/>
</dbReference>
<dbReference type="AlphaFoldDB" id="A0AAP1ABH6"/>
<comment type="caution">
    <text evidence="4">The sequence shown here is derived from an EMBL/GenBank/DDBJ whole genome shotgun (WGS) entry which is preliminary data.</text>
</comment>
<dbReference type="Gene3D" id="3.40.50.1010">
    <property type="entry name" value="5'-nuclease"/>
    <property type="match status" value="1"/>
</dbReference>
<dbReference type="InterPro" id="IPR002421">
    <property type="entry name" value="5-3_exonuclease"/>
</dbReference>
<dbReference type="InterPro" id="IPR029060">
    <property type="entry name" value="PIN-like_dom_sf"/>
</dbReference>